<dbReference type="PANTHER" id="PTHR46438:SF2">
    <property type="entry name" value="ALPHA_BETA-HYDROLASES SUPERFAMILY PROTEIN"/>
    <property type="match status" value="1"/>
</dbReference>
<gene>
    <name evidence="2" type="ordered locus">PCC8801_0801</name>
</gene>
<dbReference type="SUPFAM" id="SSF53474">
    <property type="entry name" value="alpha/beta-Hydrolases"/>
    <property type="match status" value="1"/>
</dbReference>
<dbReference type="GO" id="GO:0016787">
    <property type="term" value="F:hydrolase activity"/>
    <property type="evidence" value="ECO:0007669"/>
    <property type="project" value="UniProtKB-KW"/>
</dbReference>
<dbReference type="InterPro" id="IPR000073">
    <property type="entry name" value="AB_hydrolase_1"/>
</dbReference>
<dbReference type="STRING" id="41431.PCC8801_0801"/>
<keyword evidence="2" id="KW-0378">Hydrolase</keyword>
<reference evidence="3" key="1">
    <citation type="journal article" date="2011" name="MBio">
        <title>Novel metabolic attributes of the genus Cyanothece, comprising a group of unicellular nitrogen-fixing Cyanobacteria.</title>
        <authorList>
            <person name="Bandyopadhyay A."/>
            <person name="Elvitigala T."/>
            <person name="Welsh E."/>
            <person name="Stockel J."/>
            <person name="Liberton M."/>
            <person name="Min H."/>
            <person name="Sherman L.A."/>
            <person name="Pakrasi H.B."/>
        </authorList>
    </citation>
    <scope>NUCLEOTIDE SEQUENCE [LARGE SCALE GENOMIC DNA]</scope>
    <source>
        <strain evidence="3">PCC 8801</strain>
    </source>
</reference>
<sequence>MLDQQPWEKRIGRQRDWIWQGWQIRYSYLHCPIKSISQQKPPLILLHGFGAAIEHWRHNIPILAEKHSVYALDLLGFGGSQKAAADYSAYLWAQQVYDFWRTFIRQPVILVGNSIGSLVCLTVAATYPEMVAGIAMLSLPDVSLRQEMMPRWLQPIVTSLESLLSPPFLIKGLLTIVRRPSIIRPWVTLAYCDRSAITDELVEIISLPAYDQGAARTLCLLVEGARNPKFAPSAKAILPNLTIPMLLIWGKQDRFIPPSLAPMFAQLNSRITLVELDQVGHCPQDESPDRFNPILLDWIDSKVII</sequence>
<proteinExistence type="predicted"/>
<keyword evidence="3" id="KW-1185">Reference proteome</keyword>
<feature type="domain" description="AB hydrolase-1" evidence="1">
    <location>
        <begin position="43"/>
        <end position="292"/>
    </location>
</feature>
<dbReference type="Gene3D" id="3.40.50.1820">
    <property type="entry name" value="alpha/beta hydrolase"/>
    <property type="match status" value="1"/>
</dbReference>
<dbReference type="KEGG" id="cyp:PCC8801_0801"/>
<dbReference type="InterPro" id="IPR000639">
    <property type="entry name" value="Epox_hydrolase-like"/>
</dbReference>
<accession>B7JYL3</accession>
<dbReference type="InterPro" id="IPR029058">
    <property type="entry name" value="AB_hydrolase_fold"/>
</dbReference>
<dbReference type="PRINTS" id="PR00111">
    <property type="entry name" value="ABHYDROLASE"/>
</dbReference>
<evidence type="ECO:0000259" key="1">
    <source>
        <dbReference type="Pfam" id="PF12697"/>
    </source>
</evidence>
<dbReference type="HOGENOM" id="CLU_020336_13_4_3"/>
<dbReference type="Pfam" id="PF12697">
    <property type="entry name" value="Abhydrolase_6"/>
    <property type="match status" value="1"/>
</dbReference>
<evidence type="ECO:0000313" key="3">
    <source>
        <dbReference type="Proteomes" id="UP000008204"/>
    </source>
</evidence>
<protein>
    <submittedName>
        <fullName evidence="2">Alpha/beta hydrolase fold protein</fullName>
    </submittedName>
</protein>
<dbReference type="PRINTS" id="PR00412">
    <property type="entry name" value="EPOXHYDRLASE"/>
</dbReference>
<dbReference type="PANTHER" id="PTHR46438">
    <property type="entry name" value="ALPHA/BETA-HYDROLASES SUPERFAMILY PROTEIN"/>
    <property type="match status" value="1"/>
</dbReference>
<dbReference type="RefSeq" id="WP_012594159.1">
    <property type="nucleotide sequence ID" value="NC_011726.1"/>
</dbReference>
<dbReference type="EMBL" id="CP001287">
    <property type="protein sequence ID" value="ACK64883.1"/>
    <property type="molecule type" value="Genomic_DNA"/>
</dbReference>
<organism evidence="2 3">
    <name type="scientific">Rippkaea orientalis (strain PCC 8801 / RF-1)</name>
    <name type="common">Cyanothece sp. (strain PCC 8801)</name>
    <dbReference type="NCBI Taxonomy" id="41431"/>
    <lineage>
        <taxon>Bacteria</taxon>
        <taxon>Bacillati</taxon>
        <taxon>Cyanobacteriota</taxon>
        <taxon>Cyanophyceae</taxon>
        <taxon>Oscillatoriophycideae</taxon>
        <taxon>Chroococcales</taxon>
        <taxon>Aphanothecaceae</taxon>
        <taxon>Rippkaea</taxon>
        <taxon>Rippkaea orientalis</taxon>
    </lineage>
</organism>
<dbReference type="OrthoDB" id="420213at2"/>
<dbReference type="eggNOG" id="COG2267">
    <property type="taxonomic scope" value="Bacteria"/>
</dbReference>
<dbReference type="Proteomes" id="UP000008204">
    <property type="component" value="Chromosome"/>
</dbReference>
<dbReference type="AlphaFoldDB" id="B7JYL3"/>
<evidence type="ECO:0000313" key="2">
    <source>
        <dbReference type="EMBL" id="ACK64883.1"/>
    </source>
</evidence>
<name>B7JYL3_RIPO1</name>